<evidence type="ECO:0000256" key="7">
    <source>
        <dbReference type="SAM" id="SignalP"/>
    </source>
</evidence>
<proteinExistence type="inferred from homology"/>
<organism evidence="10 11">
    <name type="scientific">Strigamia maritima</name>
    <name type="common">European centipede</name>
    <name type="synonym">Geophilus maritimus</name>
    <dbReference type="NCBI Taxonomy" id="126957"/>
    <lineage>
        <taxon>Eukaryota</taxon>
        <taxon>Metazoa</taxon>
        <taxon>Ecdysozoa</taxon>
        <taxon>Arthropoda</taxon>
        <taxon>Myriapoda</taxon>
        <taxon>Chilopoda</taxon>
        <taxon>Pleurostigmophora</taxon>
        <taxon>Geophilomorpha</taxon>
        <taxon>Linotaeniidae</taxon>
        <taxon>Strigamia</taxon>
    </lineage>
</organism>
<reference evidence="10" key="2">
    <citation type="submission" date="2015-02" db="UniProtKB">
        <authorList>
            <consortium name="EnsemblMetazoa"/>
        </authorList>
    </citation>
    <scope>IDENTIFICATION</scope>
</reference>
<feature type="signal peptide" evidence="7">
    <location>
        <begin position="1"/>
        <end position="17"/>
    </location>
</feature>
<feature type="chain" id="PRO_5018525087" description="Cathepsin L" evidence="7">
    <location>
        <begin position="18"/>
        <end position="336"/>
    </location>
</feature>
<dbReference type="AlphaFoldDB" id="T1IY06"/>
<evidence type="ECO:0008006" key="12">
    <source>
        <dbReference type="Google" id="ProtNLM"/>
    </source>
</evidence>
<dbReference type="CDD" id="cd02248">
    <property type="entry name" value="Peptidase_C1A"/>
    <property type="match status" value="1"/>
</dbReference>
<dbReference type="OMA" id="IKEEWHT"/>
<evidence type="ECO:0000259" key="9">
    <source>
        <dbReference type="SMART" id="SM00848"/>
    </source>
</evidence>
<dbReference type="InterPro" id="IPR000169">
    <property type="entry name" value="Pept_cys_AS"/>
</dbReference>
<dbReference type="EnsemblMetazoa" id="SMAR006106-RA">
    <property type="protein sequence ID" value="SMAR006106-PA"/>
    <property type="gene ID" value="SMAR006106"/>
</dbReference>
<dbReference type="STRING" id="126957.T1IY06"/>
<keyword evidence="3" id="KW-0378">Hydrolase</keyword>
<dbReference type="PROSITE" id="PS00139">
    <property type="entry name" value="THIOL_PROTEASE_CYS"/>
    <property type="match status" value="1"/>
</dbReference>
<evidence type="ECO:0000256" key="1">
    <source>
        <dbReference type="ARBA" id="ARBA00008455"/>
    </source>
</evidence>
<evidence type="ECO:0000256" key="2">
    <source>
        <dbReference type="ARBA" id="ARBA00022670"/>
    </source>
</evidence>
<dbReference type="PROSITE" id="PS00640">
    <property type="entry name" value="THIOL_PROTEASE_ASN"/>
    <property type="match status" value="1"/>
</dbReference>
<evidence type="ECO:0000313" key="10">
    <source>
        <dbReference type="EnsemblMetazoa" id="SMAR006106-PA"/>
    </source>
</evidence>
<protein>
    <recommendedName>
        <fullName evidence="12">Cathepsin L</fullName>
    </recommendedName>
</protein>
<evidence type="ECO:0000313" key="11">
    <source>
        <dbReference type="Proteomes" id="UP000014500"/>
    </source>
</evidence>
<dbReference type="GO" id="GO:0008234">
    <property type="term" value="F:cysteine-type peptidase activity"/>
    <property type="evidence" value="ECO:0007669"/>
    <property type="project" value="UniProtKB-KW"/>
</dbReference>
<evidence type="ECO:0000256" key="4">
    <source>
        <dbReference type="ARBA" id="ARBA00022807"/>
    </source>
</evidence>
<accession>T1IY06</accession>
<comment type="similarity">
    <text evidence="1">Belongs to the peptidase C1 family.</text>
</comment>
<name>T1IY06_STRMM</name>
<evidence type="ECO:0000256" key="5">
    <source>
        <dbReference type="ARBA" id="ARBA00023145"/>
    </source>
</evidence>
<keyword evidence="5" id="KW-0865">Zymogen</keyword>
<dbReference type="InterPro" id="IPR039417">
    <property type="entry name" value="Peptidase_C1A_papain-like"/>
</dbReference>
<dbReference type="InterPro" id="IPR000668">
    <property type="entry name" value="Peptidase_C1A_C"/>
</dbReference>
<dbReference type="Gene3D" id="3.90.70.10">
    <property type="entry name" value="Cysteine proteinases"/>
    <property type="match status" value="1"/>
</dbReference>
<dbReference type="Pfam" id="PF08246">
    <property type="entry name" value="Inhibitor_I29"/>
    <property type="match status" value="1"/>
</dbReference>
<reference evidence="11" key="1">
    <citation type="submission" date="2011-05" db="EMBL/GenBank/DDBJ databases">
        <authorList>
            <person name="Richards S.R."/>
            <person name="Qu J."/>
            <person name="Jiang H."/>
            <person name="Jhangiani S.N."/>
            <person name="Agravi P."/>
            <person name="Goodspeed R."/>
            <person name="Gross S."/>
            <person name="Mandapat C."/>
            <person name="Jackson L."/>
            <person name="Mathew T."/>
            <person name="Pu L."/>
            <person name="Thornton R."/>
            <person name="Saada N."/>
            <person name="Wilczek-Boney K.B."/>
            <person name="Lee S."/>
            <person name="Kovar C."/>
            <person name="Wu Y."/>
            <person name="Scherer S.E."/>
            <person name="Worley K.C."/>
            <person name="Muzny D.M."/>
            <person name="Gibbs R."/>
        </authorList>
    </citation>
    <scope>NUCLEOTIDE SEQUENCE</scope>
    <source>
        <strain evidence="11">Brora</strain>
    </source>
</reference>
<dbReference type="PRINTS" id="PR00705">
    <property type="entry name" value="PAPAIN"/>
</dbReference>
<dbReference type="InterPro" id="IPR025660">
    <property type="entry name" value="Pept_his_AS"/>
</dbReference>
<dbReference type="eggNOG" id="KOG1543">
    <property type="taxonomic scope" value="Eukaryota"/>
</dbReference>
<dbReference type="PROSITE" id="PS51257">
    <property type="entry name" value="PROKAR_LIPOPROTEIN"/>
    <property type="match status" value="1"/>
</dbReference>
<dbReference type="PANTHER" id="PTHR12411">
    <property type="entry name" value="CYSTEINE PROTEASE FAMILY C1-RELATED"/>
    <property type="match status" value="1"/>
</dbReference>
<dbReference type="InterPro" id="IPR013128">
    <property type="entry name" value="Peptidase_C1A"/>
</dbReference>
<evidence type="ECO:0000259" key="8">
    <source>
        <dbReference type="SMART" id="SM00645"/>
    </source>
</evidence>
<sequence length="336" mass="37001">MKFIIFGLLCLFAACEAVAFYALVADAEWVAFKAMYNKTYSEAEEDFRQKIFMENKLKVIQNNKLYSLGIKSYALAINEFADLLPHEFSSVMLGLSKPYKNANNMKDSSTYLSPANVVLPKSVDWRKKGYVTPVKNQGQCGSCWAFSTTGSLEGQHFRKTGALVSLSEQNLVDCSSKYDNHGCNGGLMDNAFQYIKANGGIDTEDSYKYEAQDGPCRFKKSSVGATVSGFVDVSEGDENALAEAVATVGPVSVAIDASHPNFQLYSHGVYFEPECSSKELDHGVLVVGFGTDKKQNDFWLVKNSWGDSWGEQGYIKMARNRDNNCGIATSASYPLV</sequence>
<dbReference type="InterPro" id="IPR025661">
    <property type="entry name" value="Pept_asp_AS"/>
</dbReference>
<dbReference type="PhylomeDB" id="T1IY06"/>
<evidence type="ECO:0000256" key="3">
    <source>
        <dbReference type="ARBA" id="ARBA00022801"/>
    </source>
</evidence>
<feature type="domain" description="Peptidase C1A papain C-terminal" evidence="8">
    <location>
        <begin position="119"/>
        <end position="335"/>
    </location>
</feature>
<dbReference type="InterPro" id="IPR013201">
    <property type="entry name" value="Prot_inhib_I29"/>
</dbReference>
<keyword evidence="2" id="KW-0645">Protease</keyword>
<dbReference type="SMART" id="SM00848">
    <property type="entry name" value="Inhibitor_I29"/>
    <property type="match status" value="1"/>
</dbReference>
<dbReference type="FunFam" id="3.90.70.10:FF:000006">
    <property type="entry name" value="Cathepsin S"/>
    <property type="match status" value="1"/>
</dbReference>
<dbReference type="InterPro" id="IPR038765">
    <property type="entry name" value="Papain-like_cys_pep_sf"/>
</dbReference>
<dbReference type="SUPFAM" id="SSF54001">
    <property type="entry name" value="Cysteine proteinases"/>
    <property type="match status" value="1"/>
</dbReference>
<keyword evidence="7" id="KW-0732">Signal</keyword>
<feature type="domain" description="Cathepsin propeptide inhibitor" evidence="9">
    <location>
        <begin position="29"/>
        <end position="88"/>
    </location>
</feature>
<keyword evidence="11" id="KW-1185">Reference proteome</keyword>
<dbReference type="Pfam" id="PF00112">
    <property type="entry name" value="Peptidase_C1"/>
    <property type="match status" value="1"/>
</dbReference>
<dbReference type="Proteomes" id="UP000014500">
    <property type="component" value="Unassembled WGS sequence"/>
</dbReference>
<evidence type="ECO:0000256" key="6">
    <source>
        <dbReference type="ARBA" id="ARBA00023157"/>
    </source>
</evidence>
<dbReference type="HOGENOM" id="CLU_012184_1_2_1"/>
<keyword evidence="6" id="KW-1015">Disulfide bond</keyword>
<dbReference type="PROSITE" id="PS00639">
    <property type="entry name" value="THIOL_PROTEASE_HIS"/>
    <property type="match status" value="1"/>
</dbReference>
<dbReference type="EMBL" id="JH431669">
    <property type="status" value="NOT_ANNOTATED_CDS"/>
    <property type="molecule type" value="Genomic_DNA"/>
</dbReference>
<keyword evidence="4" id="KW-0788">Thiol protease</keyword>
<dbReference type="SMART" id="SM00645">
    <property type="entry name" value="Pept_C1"/>
    <property type="match status" value="1"/>
</dbReference>
<dbReference type="GO" id="GO:0006508">
    <property type="term" value="P:proteolysis"/>
    <property type="evidence" value="ECO:0007669"/>
    <property type="project" value="UniProtKB-KW"/>
</dbReference>